<reference evidence="4 5" key="1">
    <citation type="journal article" date="2016" name="Genome Announc.">
        <title>First Complete Genome Sequence of a Subdivision 6 Acidobacterium Strain.</title>
        <authorList>
            <person name="Huang S."/>
            <person name="Vieira S."/>
            <person name="Bunk B."/>
            <person name="Riedel T."/>
            <person name="Sproer C."/>
            <person name="Overmann J."/>
        </authorList>
    </citation>
    <scope>NUCLEOTIDE SEQUENCE [LARGE SCALE GENOMIC DNA]</scope>
    <source>
        <strain evidence="5">DSM 100886 HEG_-6_39</strain>
    </source>
</reference>
<dbReference type="InterPro" id="IPR050832">
    <property type="entry name" value="Bact_Acetyltransf"/>
</dbReference>
<gene>
    <name evidence="4" type="primary">mshD</name>
    <name evidence="4" type="ORF">LuPra_00699</name>
</gene>
<dbReference type="InterPro" id="IPR000182">
    <property type="entry name" value="GNAT_dom"/>
</dbReference>
<organism evidence="4 5">
    <name type="scientific">Luteitalea pratensis</name>
    <dbReference type="NCBI Taxonomy" id="1855912"/>
    <lineage>
        <taxon>Bacteria</taxon>
        <taxon>Pseudomonadati</taxon>
        <taxon>Acidobacteriota</taxon>
        <taxon>Vicinamibacteria</taxon>
        <taxon>Vicinamibacterales</taxon>
        <taxon>Vicinamibacteraceae</taxon>
        <taxon>Luteitalea</taxon>
    </lineage>
</organism>
<dbReference type="RefSeq" id="WP_110169468.1">
    <property type="nucleotide sequence ID" value="NZ_CP015136.1"/>
</dbReference>
<dbReference type="KEGG" id="abac:LuPra_00699"/>
<keyword evidence="1 4" id="KW-0808">Transferase</keyword>
<dbReference type="SUPFAM" id="SSF55729">
    <property type="entry name" value="Acyl-CoA N-acyltransferases (Nat)"/>
    <property type="match status" value="1"/>
</dbReference>
<evidence type="ECO:0000259" key="3">
    <source>
        <dbReference type="PROSITE" id="PS51186"/>
    </source>
</evidence>
<dbReference type="Gene3D" id="3.40.630.30">
    <property type="match status" value="1"/>
</dbReference>
<keyword evidence="5" id="KW-1185">Reference proteome</keyword>
<evidence type="ECO:0000313" key="4">
    <source>
        <dbReference type="EMBL" id="AMY07526.1"/>
    </source>
</evidence>
<dbReference type="EMBL" id="CP015136">
    <property type="protein sequence ID" value="AMY07526.1"/>
    <property type="molecule type" value="Genomic_DNA"/>
</dbReference>
<dbReference type="Pfam" id="PF00583">
    <property type="entry name" value="Acetyltransf_1"/>
    <property type="match status" value="1"/>
</dbReference>
<evidence type="ECO:0000313" key="5">
    <source>
        <dbReference type="Proteomes" id="UP000076079"/>
    </source>
</evidence>
<dbReference type="PANTHER" id="PTHR43877:SF1">
    <property type="entry name" value="ACETYLTRANSFERASE"/>
    <property type="match status" value="1"/>
</dbReference>
<evidence type="ECO:0000256" key="1">
    <source>
        <dbReference type="ARBA" id="ARBA00022679"/>
    </source>
</evidence>
<dbReference type="PROSITE" id="PS51186">
    <property type="entry name" value="GNAT"/>
    <property type="match status" value="1"/>
</dbReference>
<keyword evidence="2 4" id="KW-0012">Acyltransferase</keyword>
<dbReference type="Proteomes" id="UP000076079">
    <property type="component" value="Chromosome"/>
</dbReference>
<dbReference type="STRING" id="1855912.LuPra_00699"/>
<sequence>MSGTFVIRAASEADAAAIAAVCTRASRVAYADLVTGDYLDRMIAHFYGTDRMRQEIAPSPGWFGFVVAVDGEEVVGVAGTGQSAQHPEACELFALYVDPAAQRRGIGQRLVAQAVAACETAGAHRLDVAVLPGNLPAIRFYEACGFTVAGERAIYAPFGPHGGPEVALIYTRHL</sequence>
<protein>
    <submittedName>
        <fullName evidence="4">Mycothiol acetyltransferase</fullName>
        <ecNumber evidence="4">2.3.1.189</ecNumber>
    </submittedName>
</protein>
<name>A0A143PGH5_LUTPR</name>
<dbReference type="GO" id="GO:0035447">
    <property type="term" value="F:mycothiol synthase activity"/>
    <property type="evidence" value="ECO:0007669"/>
    <property type="project" value="UniProtKB-EC"/>
</dbReference>
<dbReference type="AlphaFoldDB" id="A0A143PGH5"/>
<feature type="domain" description="N-acetyltransferase" evidence="3">
    <location>
        <begin position="5"/>
        <end position="174"/>
    </location>
</feature>
<dbReference type="PANTHER" id="PTHR43877">
    <property type="entry name" value="AMINOALKYLPHOSPHONATE N-ACETYLTRANSFERASE-RELATED-RELATED"/>
    <property type="match status" value="1"/>
</dbReference>
<dbReference type="InterPro" id="IPR016181">
    <property type="entry name" value="Acyl_CoA_acyltransferase"/>
</dbReference>
<accession>A0A143PGH5</accession>
<dbReference type="CDD" id="cd04301">
    <property type="entry name" value="NAT_SF"/>
    <property type="match status" value="1"/>
</dbReference>
<dbReference type="OrthoDB" id="9794566at2"/>
<proteinExistence type="predicted"/>
<reference evidence="5" key="2">
    <citation type="submission" date="2016-04" db="EMBL/GenBank/DDBJ databases">
        <title>First Complete Genome Sequence of a Subdivision 6 Acidobacterium.</title>
        <authorList>
            <person name="Huang S."/>
            <person name="Vieira S."/>
            <person name="Bunk B."/>
            <person name="Riedel T."/>
            <person name="Sproeer C."/>
            <person name="Overmann J."/>
        </authorList>
    </citation>
    <scope>NUCLEOTIDE SEQUENCE [LARGE SCALE GENOMIC DNA]</scope>
    <source>
        <strain evidence="5">DSM 100886 HEG_-6_39</strain>
    </source>
</reference>
<dbReference type="EC" id="2.3.1.189" evidence="4"/>
<evidence type="ECO:0000256" key="2">
    <source>
        <dbReference type="ARBA" id="ARBA00023315"/>
    </source>
</evidence>